<dbReference type="GO" id="GO:0004175">
    <property type="term" value="F:endopeptidase activity"/>
    <property type="evidence" value="ECO:0007669"/>
    <property type="project" value="UniProtKB-ARBA"/>
</dbReference>
<dbReference type="EMBL" id="NFZS01000005">
    <property type="protein sequence ID" value="RAO74864.1"/>
    <property type="molecule type" value="Genomic_DNA"/>
</dbReference>
<proteinExistence type="predicted"/>
<organism evidence="3 4">
    <name type="scientific">Dyella jiangningensis</name>
    <dbReference type="NCBI Taxonomy" id="1379159"/>
    <lineage>
        <taxon>Bacteria</taxon>
        <taxon>Pseudomonadati</taxon>
        <taxon>Pseudomonadota</taxon>
        <taxon>Gammaproteobacteria</taxon>
        <taxon>Lysobacterales</taxon>
        <taxon>Rhodanobacteraceae</taxon>
        <taxon>Dyella</taxon>
    </lineage>
</organism>
<dbReference type="AlphaFoldDB" id="A0A328P3W4"/>
<dbReference type="InterPro" id="IPR003675">
    <property type="entry name" value="Rce1/LyrA-like_dom"/>
</dbReference>
<feature type="transmembrane region" description="Helical" evidence="1">
    <location>
        <begin position="91"/>
        <end position="109"/>
    </location>
</feature>
<evidence type="ECO:0000256" key="1">
    <source>
        <dbReference type="SAM" id="Phobius"/>
    </source>
</evidence>
<keyword evidence="1" id="KW-0472">Membrane</keyword>
<feature type="domain" description="CAAX prenyl protease 2/Lysostaphin resistance protein A-like" evidence="2">
    <location>
        <begin position="117"/>
        <end position="211"/>
    </location>
</feature>
<keyword evidence="1" id="KW-0812">Transmembrane</keyword>
<feature type="transmembrane region" description="Helical" evidence="1">
    <location>
        <begin position="53"/>
        <end position="70"/>
    </location>
</feature>
<evidence type="ECO:0000313" key="4">
    <source>
        <dbReference type="Proteomes" id="UP000248926"/>
    </source>
</evidence>
<feature type="transmembrane region" description="Helical" evidence="1">
    <location>
        <begin position="228"/>
        <end position="247"/>
    </location>
</feature>
<reference evidence="3 4" key="1">
    <citation type="journal article" date="2018" name="Genet. Mol. Biol.">
        <title>The genome sequence of Dyella jiangningensis FCAV SCS01 from a lignocellulose-decomposing microbial consortium metagenome reveals potential for biotechnological applications.</title>
        <authorList>
            <person name="Desiderato J.G."/>
            <person name="Alvarenga D.O."/>
            <person name="Constancio M.T.L."/>
            <person name="Alves L.M.C."/>
            <person name="Varani A.M."/>
        </authorList>
    </citation>
    <scope>NUCLEOTIDE SEQUENCE [LARGE SCALE GENOMIC DNA]</scope>
    <source>
        <strain evidence="3 4">FCAV SCS01</strain>
    </source>
</reference>
<evidence type="ECO:0000313" key="3">
    <source>
        <dbReference type="EMBL" id="RAO74864.1"/>
    </source>
</evidence>
<keyword evidence="1" id="KW-1133">Transmembrane helix</keyword>
<dbReference type="GO" id="GO:0080120">
    <property type="term" value="P:CAAX-box protein maturation"/>
    <property type="evidence" value="ECO:0007669"/>
    <property type="project" value="UniProtKB-ARBA"/>
</dbReference>
<accession>A0A328P3W4</accession>
<dbReference type="Pfam" id="PF02517">
    <property type="entry name" value="Rce1-like"/>
    <property type="match status" value="1"/>
</dbReference>
<feature type="transmembrane region" description="Helical" evidence="1">
    <location>
        <begin position="145"/>
        <end position="167"/>
    </location>
</feature>
<protein>
    <recommendedName>
        <fullName evidence="2">CAAX prenyl protease 2/Lysostaphin resistance protein A-like domain-containing protein</fullName>
    </recommendedName>
</protein>
<sequence length="263" mass="28197">MPQRNRFLAAGRGCLVVLVLVAALSVRDIAASLGVRIPGLPLSSYAGSSMDNLLAVLLAVLAALALRPAAVRIPVARLLGLASPGWRAPCLVLLSTLPFWISSAIAGSISADLDLRGLLFTALLFPFAEELVFRGFGFIFPRRGLHWPAVLACMVQALCFGAIHGLVMRGSDQALTVFCMTCLGGMVFAVLDALDGYTLWSGLVFHCSLNAAWSVFDLSSASNGWGWINNLLRLVCAIVAVVVLWRIRKKRGGLLRVRRVEPA</sequence>
<feature type="transmembrane region" description="Helical" evidence="1">
    <location>
        <begin position="173"/>
        <end position="191"/>
    </location>
</feature>
<dbReference type="Proteomes" id="UP000248926">
    <property type="component" value="Unassembled WGS sequence"/>
</dbReference>
<name>A0A328P3W4_9GAMM</name>
<gene>
    <name evidence="3" type="ORF">CA260_18855</name>
</gene>
<evidence type="ECO:0000259" key="2">
    <source>
        <dbReference type="Pfam" id="PF02517"/>
    </source>
</evidence>
<dbReference type="OrthoDB" id="5996852at2"/>
<keyword evidence="4" id="KW-1185">Reference proteome</keyword>
<comment type="caution">
    <text evidence="3">The sequence shown here is derived from an EMBL/GenBank/DDBJ whole genome shotgun (WGS) entry which is preliminary data.</text>
</comment>